<accession>A0A8S1X766</accession>
<comment type="caution">
    <text evidence="10">The sequence shown here is derived from an EMBL/GenBank/DDBJ whole genome shotgun (WGS) entry which is preliminary data.</text>
</comment>
<feature type="repeat" description="WD" evidence="8">
    <location>
        <begin position="254"/>
        <end position="293"/>
    </location>
</feature>
<dbReference type="InterPro" id="IPR001680">
    <property type="entry name" value="WD40_rpt"/>
</dbReference>
<dbReference type="SMART" id="SM00320">
    <property type="entry name" value="WD40"/>
    <property type="match status" value="3"/>
</dbReference>
<evidence type="ECO:0000256" key="7">
    <source>
        <dbReference type="ARBA" id="ARBA00025801"/>
    </source>
</evidence>
<comment type="similarity">
    <text evidence="7">Belongs to the WD repeat SMU1 family.</text>
</comment>
<evidence type="ECO:0000313" key="10">
    <source>
        <dbReference type="EMBL" id="CAD8197121.1"/>
    </source>
</evidence>
<name>A0A8S1X766_9CILI</name>
<dbReference type="PANTHER" id="PTHR22848">
    <property type="entry name" value="WD40 REPEAT PROTEIN"/>
    <property type="match status" value="1"/>
</dbReference>
<dbReference type="PROSITE" id="PS50896">
    <property type="entry name" value="LISH"/>
    <property type="match status" value="1"/>
</dbReference>
<evidence type="ECO:0000256" key="8">
    <source>
        <dbReference type="PROSITE-ProRule" id="PRU00221"/>
    </source>
</evidence>
<evidence type="ECO:0000256" key="2">
    <source>
        <dbReference type="ARBA" id="ARBA00022574"/>
    </source>
</evidence>
<dbReference type="Proteomes" id="UP000689195">
    <property type="component" value="Unassembled WGS sequence"/>
</dbReference>
<dbReference type="PROSITE" id="PS50082">
    <property type="entry name" value="WD_REPEATS_2"/>
    <property type="match status" value="3"/>
</dbReference>
<feature type="domain" description="TPL/SMU1 LisH-like dimerisation" evidence="9">
    <location>
        <begin position="7"/>
        <end position="33"/>
    </location>
</feature>
<keyword evidence="3" id="KW-0507">mRNA processing</keyword>
<evidence type="ECO:0000256" key="6">
    <source>
        <dbReference type="ARBA" id="ARBA00023242"/>
    </source>
</evidence>
<dbReference type="Pfam" id="PF12554">
    <property type="entry name" value="MOZART1"/>
    <property type="match status" value="1"/>
</dbReference>
<feature type="repeat" description="WD" evidence="8">
    <location>
        <begin position="335"/>
        <end position="376"/>
    </location>
</feature>
<dbReference type="OrthoDB" id="538223at2759"/>
<keyword evidence="5" id="KW-0508">mRNA splicing</keyword>
<dbReference type="Pfam" id="PF00400">
    <property type="entry name" value="WD40"/>
    <property type="match status" value="2"/>
</dbReference>
<evidence type="ECO:0000256" key="3">
    <source>
        <dbReference type="ARBA" id="ARBA00022664"/>
    </source>
</evidence>
<dbReference type="InterPro" id="IPR045184">
    <property type="entry name" value="SMU1"/>
</dbReference>
<dbReference type="AlphaFoldDB" id="A0A8S1X766"/>
<dbReference type="GO" id="GO:0005634">
    <property type="term" value="C:nucleus"/>
    <property type="evidence" value="ECO:0007669"/>
    <property type="project" value="UniProtKB-SubCell"/>
</dbReference>
<feature type="repeat" description="WD" evidence="8">
    <location>
        <begin position="204"/>
        <end position="236"/>
    </location>
</feature>
<dbReference type="InterPro" id="IPR006594">
    <property type="entry name" value="LisH"/>
</dbReference>
<dbReference type="InterPro" id="IPR054532">
    <property type="entry name" value="TPL_SMU1_LisH-like"/>
</dbReference>
<keyword evidence="6" id="KW-0539">Nucleus</keyword>
<dbReference type="GO" id="GO:0033566">
    <property type="term" value="P:gamma-tubulin complex localization"/>
    <property type="evidence" value="ECO:0007669"/>
    <property type="project" value="InterPro"/>
</dbReference>
<sequence length="574" mass="65893">MEINRNDVIKLILQFLQENGFKKSQEELQKESGICLNLVDSKQNLKKDIIDGKWDQVLNQIKLFNFTGDTLLDLYELIVQELVEVNETQTANQFFLQMIVPNLQEYKERLLKLDYLIRKPGKLSINEIYNDTLSKEQRRNKVGEKVINECIEAPACRLLELIGDSLRHLNANKIITNNKYDLFMGLGQQEQKVIQISRIEKVVKYSEKMRVNCATFTPDGQNLITGSIDGIIEVWDPSKYSVRNDIEYQVNDQFMMHNNCIINLSANNELLVSLDNNGQVKVWKLKTGKCLKIVESTHPKQIASVLLGKDPQQIYIASDYIQLFALKSGITQKQFRGHSGLIQSMFQSSEGSRLYSGALDQYFKVWDTHSGEQIYSLKFETALEKIYYIQGSILLCPRGKQMILLNSNFQEVKRYNSESELISCVAQGDYVYGLGQGQLYSYEIKSGIGLKLLKLPSENMTQCNILLFTEWPFNIYTMSLKLKYFLINMSNNQNNSSNLKSQLKVSSLSQEKEEAQETLEIIHEMSQILNCGLDRQQLAILVSMIENGVNPEALALVVNEMKSELNTYKKIHKQ</sequence>
<evidence type="ECO:0000256" key="5">
    <source>
        <dbReference type="ARBA" id="ARBA00023187"/>
    </source>
</evidence>
<evidence type="ECO:0000259" key="9">
    <source>
        <dbReference type="Pfam" id="PF17814"/>
    </source>
</evidence>
<dbReference type="SMART" id="SM00667">
    <property type="entry name" value="LisH"/>
    <property type="match status" value="1"/>
</dbReference>
<comment type="subcellular location">
    <subcellularLocation>
        <location evidence="1">Nucleus</location>
    </subcellularLocation>
</comment>
<organism evidence="10 11">
    <name type="scientific">Paramecium pentaurelia</name>
    <dbReference type="NCBI Taxonomy" id="43138"/>
    <lineage>
        <taxon>Eukaryota</taxon>
        <taxon>Sar</taxon>
        <taxon>Alveolata</taxon>
        <taxon>Ciliophora</taxon>
        <taxon>Intramacronucleata</taxon>
        <taxon>Oligohymenophorea</taxon>
        <taxon>Peniculida</taxon>
        <taxon>Parameciidae</taxon>
        <taxon>Paramecium</taxon>
    </lineage>
</organism>
<keyword evidence="11" id="KW-1185">Reference proteome</keyword>
<evidence type="ECO:0000313" key="11">
    <source>
        <dbReference type="Proteomes" id="UP000689195"/>
    </source>
</evidence>
<keyword evidence="2 8" id="KW-0853">WD repeat</keyword>
<dbReference type="GO" id="GO:0000398">
    <property type="term" value="P:mRNA splicing, via spliceosome"/>
    <property type="evidence" value="ECO:0007669"/>
    <property type="project" value="InterPro"/>
</dbReference>
<protein>
    <recommendedName>
        <fullName evidence="9">TPL/SMU1 LisH-like dimerisation domain-containing protein</fullName>
    </recommendedName>
</protein>
<evidence type="ECO:0000256" key="4">
    <source>
        <dbReference type="ARBA" id="ARBA00022737"/>
    </source>
</evidence>
<dbReference type="Pfam" id="PF17814">
    <property type="entry name" value="LisH_TPL"/>
    <property type="match status" value="1"/>
</dbReference>
<reference evidence="10" key="1">
    <citation type="submission" date="2021-01" db="EMBL/GenBank/DDBJ databases">
        <authorList>
            <consortium name="Genoscope - CEA"/>
            <person name="William W."/>
        </authorList>
    </citation>
    <scope>NUCLEOTIDE SEQUENCE</scope>
</reference>
<dbReference type="GO" id="GO:0000931">
    <property type="term" value="C:gamma-tubulin ring complex"/>
    <property type="evidence" value="ECO:0007669"/>
    <property type="project" value="InterPro"/>
</dbReference>
<dbReference type="EMBL" id="CAJJDO010000114">
    <property type="protein sequence ID" value="CAD8197121.1"/>
    <property type="molecule type" value="Genomic_DNA"/>
</dbReference>
<proteinExistence type="inferred from homology"/>
<dbReference type="InterPro" id="IPR022214">
    <property type="entry name" value="MZT1"/>
</dbReference>
<dbReference type="PROSITE" id="PS50294">
    <property type="entry name" value="WD_REPEATS_REGION"/>
    <property type="match status" value="2"/>
</dbReference>
<evidence type="ECO:0000256" key="1">
    <source>
        <dbReference type="ARBA" id="ARBA00004123"/>
    </source>
</evidence>
<keyword evidence="4" id="KW-0677">Repeat</keyword>
<gene>
    <name evidence="10" type="ORF">PPENT_87.1.T1140124</name>
</gene>